<feature type="transmembrane region" description="Helical" evidence="6">
    <location>
        <begin position="392"/>
        <end position="409"/>
    </location>
</feature>
<dbReference type="InterPro" id="IPR001248">
    <property type="entry name" value="Pur-cyt_permease"/>
</dbReference>
<dbReference type="AlphaFoldDB" id="A0A1M7MHR3"/>
<evidence type="ECO:0000256" key="5">
    <source>
        <dbReference type="ARBA" id="ARBA00023136"/>
    </source>
</evidence>
<dbReference type="OrthoDB" id="9787279at2"/>
<dbReference type="InterPro" id="IPR030191">
    <property type="entry name" value="CodB"/>
</dbReference>
<feature type="transmembrane region" description="Helical" evidence="6">
    <location>
        <begin position="331"/>
        <end position="353"/>
    </location>
</feature>
<dbReference type="STRING" id="447595.SAMN05660826_02300"/>
<dbReference type="GO" id="GO:0005886">
    <property type="term" value="C:plasma membrane"/>
    <property type="evidence" value="ECO:0007669"/>
    <property type="project" value="TreeGrafter"/>
</dbReference>
<evidence type="ECO:0000313" key="8">
    <source>
        <dbReference type="Proteomes" id="UP000184375"/>
    </source>
</evidence>
<feature type="transmembrane region" description="Helical" evidence="6">
    <location>
        <begin position="130"/>
        <end position="149"/>
    </location>
</feature>
<feature type="transmembrane region" description="Helical" evidence="6">
    <location>
        <begin position="21"/>
        <end position="40"/>
    </location>
</feature>
<dbReference type="EMBL" id="FRCR01000022">
    <property type="protein sequence ID" value="SHM90404.1"/>
    <property type="molecule type" value="Genomic_DNA"/>
</dbReference>
<evidence type="ECO:0000256" key="2">
    <source>
        <dbReference type="ARBA" id="ARBA00008974"/>
    </source>
</evidence>
<comment type="similarity">
    <text evidence="2">Belongs to the purine-cytosine permease (2.A.39) family.</text>
</comment>
<feature type="transmembrane region" description="Helical" evidence="6">
    <location>
        <begin position="307"/>
        <end position="325"/>
    </location>
</feature>
<evidence type="ECO:0000256" key="6">
    <source>
        <dbReference type="SAM" id="Phobius"/>
    </source>
</evidence>
<feature type="transmembrane region" description="Helical" evidence="6">
    <location>
        <begin position="93"/>
        <end position="118"/>
    </location>
</feature>
<dbReference type="PANTHER" id="PTHR30569">
    <property type="entry name" value="CYTOSINE TRANSPORTER CODB"/>
    <property type="match status" value="1"/>
</dbReference>
<feature type="transmembrane region" description="Helical" evidence="6">
    <location>
        <begin position="365"/>
        <end position="386"/>
    </location>
</feature>
<evidence type="ECO:0000313" key="7">
    <source>
        <dbReference type="EMBL" id="SHM90404.1"/>
    </source>
</evidence>
<comment type="subcellular location">
    <subcellularLocation>
        <location evidence="1">Membrane</location>
        <topology evidence="1">Multi-pass membrane protein</topology>
    </subcellularLocation>
</comment>
<feature type="transmembrane region" description="Helical" evidence="6">
    <location>
        <begin position="194"/>
        <end position="215"/>
    </location>
</feature>
<dbReference type="CDD" id="cd11484">
    <property type="entry name" value="SLC-NCS1sbd_CobB-like"/>
    <property type="match status" value="1"/>
</dbReference>
<organism evidence="7 8">
    <name type="scientific">Caldanaerovirga acetigignens</name>
    <dbReference type="NCBI Taxonomy" id="447595"/>
    <lineage>
        <taxon>Bacteria</taxon>
        <taxon>Bacillati</taxon>
        <taxon>Bacillota</taxon>
        <taxon>Clostridia</taxon>
        <taxon>Thermosediminibacterales</taxon>
        <taxon>Thermosediminibacteraceae</taxon>
        <taxon>Caldanaerovirga</taxon>
    </lineage>
</organism>
<feature type="transmembrane region" description="Helical" evidence="6">
    <location>
        <begin position="227"/>
        <end position="252"/>
    </location>
</feature>
<feature type="transmembrane region" description="Helical" evidence="6">
    <location>
        <begin position="46"/>
        <end position="66"/>
    </location>
</feature>
<proteinExistence type="inferred from homology"/>
<evidence type="ECO:0000256" key="1">
    <source>
        <dbReference type="ARBA" id="ARBA00004141"/>
    </source>
</evidence>
<feature type="transmembrane region" description="Helical" evidence="6">
    <location>
        <begin position="258"/>
        <end position="280"/>
    </location>
</feature>
<keyword evidence="4 6" id="KW-1133">Transmembrane helix</keyword>
<dbReference type="RefSeq" id="WP_073258582.1">
    <property type="nucleotide sequence ID" value="NZ_FRCR01000022.1"/>
</dbReference>
<dbReference type="Proteomes" id="UP000184375">
    <property type="component" value="Unassembled WGS sequence"/>
</dbReference>
<dbReference type="GO" id="GO:0015209">
    <property type="term" value="F:cytosine transmembrane transporter activity"/>
    <property type="evidence" value="ECO:0007669"/>
    <property type="project" value="InterPro"/>
</dbReference>
<gene>
    <name evidence="7" type="ORF">SAMN05660826_02300</name>
</gene>
<name>A0A1M7MHR3_9FIRM</name>
<feature type="transmembrane region" description="Helical" evidence="6">
    <location>
        <begin position="156"/>
        <end position="174"/>
    </location>
</feature>
<dbReference type="Gene3D" id="1.10.4160.10">
    <property type="entry name" value="Hydantoin permease"/>
    <property type="match status" value="1"/>
</dbReference>
<reference evidence="8" key="1">
    <citation type="submission" date="2016-11" db="EMBL/GenBank/DDBJ databases">
        <authorList>
            <person name="Varghese N."/>
            <person name="Submissions S."/>
        </authorList>
    </citation>
    <scope>NUCLEOTIDE SEQUENCE [LARGE SCALE GENOMIC DNA]</scope>
    <source>
        <strain evidence="8">DSM 18802</strain>
    </source>
</reference>
<keyword evidence="5 6" id="KW-0472">Membrane</keyword>
<dbReference type="PANTHER" id="PTHR30569:SF0">
    <property type="entry name" value="CYTOSINE PERMEASE"/>
    <property type="match status" value="1"/>
</dbReference>
<evidence type="ECO:0000256" key="3">
    <source>
        <dbReference type="ARBA" id="ARBA00022692"/>
    </source>
</evidence>
<keyword evidence="3 6" id="KW-0812">Transmembrane</keyword>
<keyword evidence="8" id="KW-1185">Reference proteome</keyword>
<sequence length="424" mass="45372">MEQHALDPIPENERRPWYNIALIWAGAMICVSSLMVGGAIVQGMPIFKAIAAGAIGYVIIIIFMTFQGMQGSDLGVPTVVASSSAFGREGARFIISSILAISTIGWFGVQANVAGSAFSQILNLWLGLNVPVWLSGLIWGIIMLTTAVYGYRALEYLNYIAIPSLIILSIWGLIKVISSYGMTNVINYVPKDNFSWSYAIGLSVGGFAVGGVIAPDFSRYARYRKDAVLSGFIGVLPTGIFLLVVGALLTVVGGTYDITIAVTKIGLGFVGAIILVLATWTTNTVNAYSGGLAIVNLFKMKNELRPLMTFLAGAIGTLLAVMGILNYFTSFLILLTAGIPPIAGSMIADYWIMKKGDKKLWESEISEINWAGIISWALGFIAALFVKVGISAINGIVVAIISYLVLYGMSKSFSKNSAPNRRGV</sequence>
<evidence type="ECO:0000256" key="4">
    <source>
        <dbReference type="ARBA" id="ARBA00022989"/>
    </source>
</evidence>
<protein>
    <submittedName>
        <fullName evidence="7">Cytosine permease</fullName>
    </submittedName>
</protein>
<dbReference type="Pfam" id="PF02133">
    <property type="entry name" value="Transp_cyt_pur"/>
    <property type="match status" value="1"/>
</dbReference>
<accession>A0A1M7MHR3</accession>